<proteinExistence type="predicted"/>
<dbReference type="KEGG" id="cbk:CLL_A2173"/>
<reference evidence="2" key="1">
    <citation type="submission" date="2009-06" db="EMBL/GenBank/DDBJ databases">
        <authorList>
            <consortium name="US DOE Joint Genome Institute (JGI-PGF)"/>
            <person name="Lucas S."/>
            <person name="Copeland A."/>
            <person name="Lapidus A."/>
            <person name="Glavina del Rio T."/>
            <person name="Dalin E."/>
            <person name="Tice H."/>
            <person name="Bruce D."/>
            <person name="Goodwin L."/>
            <person name="Pitluck S."/>
            <person name="Kyrpides N."/>
            <person name="Mavromatis K."/>
            <person name="Ivanova N."/>
            <person name="Saunders E."/>
            <person name="Brettin T."/>
            <person name="Detter J.C."/>
            <person name="Han C."/>
            <person name="Larimer F."/>
            <person name="Land M."/>
            <person name="Hauser L."/>
            <person name="Markowitz V."/>
            <person name="Cheng J.-F."/>
            <person name="Hugenholtz P."/>
            <person name="Woyke T."/>
            <person name="Wu D."/>
            <person name="Gronow S."/>
            <person name="Klenk H.-P."/>
            <person name="Eisen J.A."/>
        </authorList>
    </citation>
    <scope>NUCLEOTIDE SEQUENCE</scope>
    <source>
        <strain evidence="2">Eklund 17B</strain>
    </source>
</reference>
<protein>
    <recommendedName>
        <fullName evidence="3">Peptidase MA-like domain-containing protein</fullName>
    </recommendedName>
</protein>
<feature type="transmembrane region" description="Helical" evidence="1">
    <location>
        <begin position="7"/>
        <end position="28"/>
    </location>
</feature>
<dbReference type="EMBL" id="CP001056">
    <property type="protein sequence ID" value="ACD22096.1"/>
    <property type="molecule type" value="Genomic_DNA"/>
</dbReference>
<keyword evidence="1" id="KW-1133">Transmembrane helix</keyword>
<sequence length="256" mass="29880">MKKRYKTLLKCFLGLLVGLIIIILLNFIPTLNLKTKDMIIIEKDHFIIYYEKNDENAATDISNRLGKGYNLVSNSIKISPDYKTDVYIYKNLDEFHMKKYGFWGRFFGPEWYIGDNIKNKVIIVSPNSPGKQHNYDEVADAALHEYIHTLMWSINPKVSKFLNEGMAGYISGNAKPVHKITSAPSYEDTKVTDPVTFGNHGMYSFSYTYIEYLDKTYGMEKVLELVKDNNYEQTFEKTEKEIFDEWIKFLNSNYLN</sequence>
<evidence type="ECO:0000313" key="2">
    <source>
        <dbReference type="EMBL" id="ACD22096.1"/>
    </source>
</evidence>
<gene>
    <name evidence="2" type="ordered locus">CLL_A2173</name>
</gene>
<name>B2TPT8_CLOBB</name>
<accession>B2TPT8</accession>
<dbReference type="HOGENOM" id="CLU_096747_0_0_9"/>
<reference evidence="2" key="2">
    <citation type="submission" date="2009-08" db="EMBL/GenBank/DDBJ databases">
        <authorList>
            <person name="Shrivastava S."/>
            <person name="Brinkac L.M."/>
            <person name="Dodson R.J."/>
            <person name="Harkins D.M."/>
            <person name="Durkin A.S."/>
            <person name="Sutton G."/>
        </authorList>
    </citation>
    <scope>NUCLEOTIDE SEQUENCE</scope>
    <source>
        <strain evidence="2">Eklund 17B</strain>
    </source>
</reference>
<evidence type="ECO:0000256" key="1">
    <source>
        <dbReference type="SAM" id="Phobius"/>
    </source>
</evidence>
<keyword evidence="1" id="KW-0812">Transmembrane</keyword>
<dbReference type="AlphaFoldDB" id="B2TPT8"/>
<organism evidence="2">
    <name type="scientific">Clostridium botulinum (strain Eklund 17B / Type B)</name>
    <dbReference type="NCBI Taxonomy" id="935198"/>
    <lineage>
        <taxon>Bacteria</taxon>
        <taxon>Bacillati</taxon>
        <taxon>Bacillota</taxon>
        <taxon>Clostridia</taxon>
        <taxon>Eubacteriales</taxon>
        <taxon>Clostridiaceae</taxon>
        <taxon>Clostridium</taxon>
    </lineage>
</organism>
<keyword evidence="1" id="KW-0472">Membrane</keyword>
<evidence type="ECO:0008006" key="3">
    <source>
        <dbReference type="Google" id="ProtNLM"/>
    </source>
</evidence>